<organism evidence="1 2">
    <name type="scientific">Armillaria novae-zelandiae</name>
    <dbReference type="NCBI Taxonomy" id="153914"/>
    <lineage>
        <taxon>Eukaryota</taxon>
        <taxon>Fungi</taxon>
        <taxon>Dikarya</taxon>
        <taxon>Basidiomycota</taxon>
        <taxon>Agaricomycotina</taxon>
        <taxon>Agaricomycetes</taxon>
        <taxon>Agaricomycetidae</taxon>
        <taxon>Agaricales</taxon>
        <taxon>Marasmiineae</taxon>
        <taxon>Physalacriaceae</taxon>
        <taxon>Armillaria</taxon>
    </lineage>
</organism>
<proteinExistence type="predicted"/>
<comment type="caution">
    <text evidence="1">The sequence shown here is derived from an EMBL/GenBank/DDBJ whole genome shotgun (WGS) entry which is preliminary data.</text>
</comment>
<dbReference type="InterPro" id="IPR012341">
    <property type="entry name" value="6hp_glycosidase-like_sf"/>
</dbReference>
<reference evidence="1" key="1">
    <citation type="submission" date="2023-06" db="EMBL/GenBank/DDBJ databases">
        <authorList>
            <consortium name="Lawrence Berkeley National Laboratory"/>
            <person name="Ahrendt S."/>
            <person name="Sahu N."/>
            <person name="Indic B."/>
            <person name="Wong-Bajracharya J."/>
            <person name="Merenyi Z."/>
            <person name="Ke H.-M."/>
            <person name="Monk M."/>
            <person name="Kocsube S."/>
            <person name="Drula E."/>
            <person name="Lipzen A."/>
            <person name="Balint B."/>
            <person name="Henrissat B."/>
            <person name="Andreopoulos B."/>
            <person name="Martin F.M."/>
            <person name="Harder C.B."/>
            <person name="Rigling D."/>
            <person name="Ford K.L."/>
            <person name="Foster G.D."/>
            <person name="Pangilinan J."/>
            <person name="Papanicolaou A."/>
            <person name="Barry K."/>
            <person name="LaButti K."/>
            <person name="Viragh M."/>
            <person name="Koriabine M."/>
            <person name="Yan M."/>
            <person name="Riley R."/>
            <person name="Champramary S."/>
            <person name="Plett K.L."/>
            <person name="Tsai I.J."/>
            <person name="Slot J."/>
            <person name="Sipos G."/>
            <person name="Plett J."/>
            <person name="Nagy L.G."/>
            <person name="Grigoriev I.V."/>
        </authorList>
    </citation>
    <scope>NUCLEOTIDE SEQUENCE</scope>
    <source>
        <strain evidence="1">ICMP 16352</strain>
    </source>
</reference>
<gene>
    <name evidence="1" type="ORF">IW261DRAFT_810634</name>
</gene>
<dbReference type="EMBL" id="JAUEPR010000040">
    <property type="protein sequence ID" value="KAK0472527.1"/>
    <property type="molecule type" value="Genomic_DNA"/>
</dbReference>
<dbReference type="Gene3D" id="1.50.10.10">
    <property type="match status" value="1"/>
</dbReference>
<keyword evidence="2" id="KW-1185">Reference proteome</keyword>
<protein>
    <submittedName>
        <fullName evidence="1">Uncharacterized protein</fullName>
    </submittedName>
</protein>
<name>A0AA39TX78_9AGAR</name>
<accession>A0AA39TX78</accession>
<dbReference type="AlphaFoldDB" id="A0AA39TX78"/>
<sequence length="133" mass="14188">MGIAVPTQFVSVFNLVIPTRNALSTMFAAINPKTGALPESSSSLSQLDSDTYHAWNLIGTQNYCLYPGDHDWLSIVSTSYTRAVAFLEGKVVPTGPMNFTSCRDCGRIGGGGYNAEGNAILSKVLLTSNELHG</sequence>
<evidence type="ECO:0000313" key="1">
    <source>
        <dbReference type="EMBL" id="KAK0472527.1"/>
    </source>
</evidence>
<dbReference type="Proteomes" id="UP001175227">
    <property type="component" value="Unassembled WGS sequence"/>
</dbReference>
<evidence type="ECO:0000313" key="2">
    <source>
        <dbReference type="Proteomes" id="UP001175227"/>
    </source>
</evidence>
<dbReference type="GO" id="GO:0005975">
    <property type="term" value="P:carbohydrate metabolic process"/>
    <property type="evidence" value="ECO:0007669"/>
    <property type="project" value="InterPro"/>
</dbReference>